<dbReference type="Proteomes" id="UP000276133">
    <property type="component" value="Unassembled WGS sequence"/>
</dbReference>
<name>A0A3M7QBS1_BRAPC</name>
<protein>
    <submittedName>
        <fullName evidence="1">Uncharacterized protein</fullName>
    </submittedName>
</protein>
<sequence>MGSAGFHNRDKALNSFHNLLEISWNYGFAEHNPDSLPNIDKTSNKIHDILQQIEAKNEILNGIIQLINPSDMNRLKNSLKQTSAFDCKYLLALKTFKNSLRNILDNMDRIIEKINKQNSSNNIKMEFKYQKLVAQFLDDTQKELIECEENARLFNYLKTFLREFGLNSNIVKYDFEFVSIYEKLKQSIELLIKFNEKLNEMKRKTVL</sequence>
<evidence type="ECO:0000313" key="2">
    <source>
        <dbReference type="Proteomes" id="UP000276133"/>
    </source>
</evidence>
<reference evidence="1 2" key="1">
    <citation type="journal article" date="2018" name="Sci. Rep.">
        <title>Genomic signatures of local adaptation to the degree of environmental predictability in rotifers.</title>
        <authorList>
            <person name="Franch-Gras L."/>
            <person name="Hahn C."/>
            <person name="Garcia-Roger E.M."/>
            <person name="Carmona M.J."/>
            <person name="Serra M."/>
            <person name="Gomez A."/>
        </authorList>
    </citation>
    <scope>NUCLEOTIDE SEQUENCE [LARGE SCALE GENOMIC DNA]</scope>
    <source>
        <strain evidence="1">HYR1</strain>
    </source>
</reference>
<comment type="caution">
    <text evidence="1">The sequence shown here is derived from an EMBL/GenBank/DDBJ whole genome shotgun (WGS) entry which is preliminary data.</text>
</comment>
<organism evidence="1 2">
    <name type="scientific">Brachionus plicatilis</name>
    <name type="common">Marine rotifer</name>
    <name type="synonym">Brachionus muelleri</name>
    <dbReference type="NCBI Taxonomy" id="10195"/>
    <lineage>
        <taxon>Eukaryota</taxon>
        <taxon>Metazoa</taxon>
        <taxon>Spiralia</taxon>
        <taxon>Gnathifera</taxon>
        <taxon>Rotifera</taxon>
        <taxon>Eurotatoria</taxon>
        <taxon>Monogononta</taxon>
        <taxon>Pseudotrocha</taxon>
        <taxon>Ploima</taxon>
        <taxon>Brachionidae</taxon>
        <taxon>Brachionus</taxon>
    </lineage>
</organism>
<keyword evidence="2" id="KW-1185">Reference proteome</keyword>
<evidence type="ECO:0000313" key="1">
    <source>
        <dbReference type="EMBL" id="RNA08441.1"/>
    </source>
</evidence>
<gene>
    <name evidence="1" type="ORF">BpHYR1_043418</name>
</gene>
<dbReference type="EMBL" id="REGN01006743">
    <property type="protein sequence ID" value="RNA08441.1"/>
    <property type="molecule type" value="Genomic_DNA"/>
</dbReference>
<accession>A0A3M7QBS1</accession>
<proteinExistence type="predicted"/>
<dbReference type="AlphaFoldDB" id="A0A3M7QBS1"/>